<dbReference type="InterPro" id="IPR003029">
    <property type="entry name" value="S1_domain"/>
</dbReference>
<protein>
    <recommendedName>
        <fullName evidence="6">Polyribonucleotide nucleotidyltransferase</fullName>
        <ecNumber evidence="6">2.7.7.8</ecNumber>
    </recommendedName>
    <alternativeName>
        <fullName evidence="6">Polynucleotide phosphorylase</fullName>
        <shortName evidence="6">PNPase</shortName>
    </alternativeName>
</protein>
<evidence type="ECO:0000256" key="6">
    <source>
        <dbReference type="HAMAP-Rule" id="MF_01595"/>
    </source>
</evidence>
<dbReference type="SMART" id="SM00316">
    <property type="entry name" value="S1"/>
    <property type="match status" value="1"/>
</dbReference>
<dbReference type="InterPro" id="IPR036345">
    <property type="entry name" value="ExoRNase_PH_dom2_sf"/>
</dbReference>
<dbReference type="OrthoDB" id="9804305at2"/>
<dbReference type="Gene3D" id="3.30.1370.10">
    <property type="entry name" value="K Homology domain, type 1"/>
    <property type="match status" value="1"/>
</dbReference>
<comment type="cofactor">
    <cofactor evidence="6">
        <name>Mg(2+)</name>
        <dbReference type="ChEBI" id="CHEBI:18420"/>
    </cofactor>
</comment>
<dbReference type="AlphaFoldDB" id="A0A517YQL0"/>
<evidence type="ECO:0000313" key="9">
    <source>
        <dbReference type="EMBL" id="QDU32516.1"/>
    </source>
</evidence>
<dbReference type="EC" id="2.7.7.8" evidence="6"/>
<dbReference type="Pfam" id="PF03725">
    <property type="entry name" value="RNase_PH_C"/>
    <property type="match status" value="1"/>
</dbReference>
<dbReference type="Pfam" id="PF00013">
    <property type="entry name" value="KH_1"/>
    <property type="match status" value="1"/>
</dbReference>
<evidence type="ECO:0000259" key="8">
    <source>
        <dbReference type="PROSITE" id="PS50126"/>
    </source>
</evidence>
<comment type="function">
    <text evidence="6">Involved in mRNA degradation. Catalyzes the phosphorolysis of single-stranded polyribonucleotides processively in the 3'- to 5'-direction.</text>
</comment>
<dbReference type="RefSeq" id="WP_145074227.1">
    <property type="nucleotide sequence ID" value="NZ_CP036425.1"/>
</dbReference>
<dbReference type="NCBIfam" id="TIGR03591">
    <property type="entry name" value="polynuc_phos"/>
    <property type="match status" value="1"/>
</dbReference>
<evidence type="ECO:0000256" key="7">
    <source>
        <dbReference type="SAM" id="MobiDB-lite"/>
    </source>
</evidence>
<reference evidence="9 10" key="1">
    <citation type="submission" date="2019-02" db="EMBL/GenBank/DDBJ databases">
        <title>Deep-cultivation of Planctomycetes and their phenomic and genomic characterization uncovers novel biology.</title>
        <authorList>
            <person name="Wiegand S."/>
            <person name="Jogler M."/>
            <person name="Boedeker C."/>
            <person name="Pinto D."/>
            <person name="Vollmers J."/>
            <person name="Rivas-Marin E."/>
            <person name="Kohn T."/>
            <person name="Peeters S.H."/>
            <person name="Heuer A."/>
            <person name="Rast P."/>
            <person name="Oberbeckmann S."/>
            <person name="Bunk B."/>
            <person name="Jeske O."/>
            <person name="Meyerdierks A."/>
            <person name="Storesund J.E."/>
            <person name="Kallscheuer N."/>
            <person name="Luecker S."/>
            <person name="Lage O.M."/>
            <person name="Pohl T."/>
            <person name="Merkel B.J."/>
            <person name="Hornburger P."/>
            <person name="Mueller R.-W."/>
            <person name="Bruemmer F."/>
            <person name="Labrenz M."/>
            <person name="Spormann A.M."/>
            <person name="Op den Camp H."/>
            <person name="Overmann J."/>
            <person name="Amann R."/>
            <person name="Jetten M.S.M."/>
            <person name="Mascher T."/>
            <person name="Medema M.H."/>
            <person name="Devos D.P."/>
            <person name="Kaster A.-K."/>
            <person name="Ovreas L."/>
            <person name="Rohde M."/>
            <person name="Galperin M.Y."/>
            <person name="Jogler C."/>
        </authorList>
    </citation>
    <scope>NUCLEOTIDE SEQUENCE [LARGE SCALE GENOMIC DNA]</scope>
    <source>
        <strain evidence="9 10">KS4</strain>
    </source>
</reference>
<feature type="domain" description="S1 motif" evidence="8">
    <location>
        <begin position="631"/>
        <end position="699"/>
    </location>
</feature>
<dbReference type="GO" id="GO:0006402">
    <property type="term" value="P:mRNA catabolic process"/>
    <property type="evidence" value="ECO:0007669"/>
    <property type="project" value="UniProtKB-UniRule"/>
</dbReference>
<feature type="binding site" evidence="6">
    <location>
        <position position="502"/>
    </location>
    <ligand>
        <name>Mg(2+)</name>
        <dbReference type="ChEBI" id="CHEBI:18420"/>
    </ligand>
</feature>
<dbReference type="PIRSF" id="PIRSF005499">
    <property type="entry name" value="PNPase"/>
    <property type="match status" value="1"/>
</dbReference>
<evidence type="ECO:0000256" key="5">
    <source>
        <dbReference type="ARBA" id="ARBA00022884"/>
    </source>
</evidence>
<dbReference type="PANTHER" id="PTHR11252:SF0">
    <property type="entry name" value="POLYRIBONUCLEOTIDE NUCLEOTIDYLTRANSFERASE 1, MITOCHONDRIAL"/>
    <property type="match status" value="1"/>
</dbReference>
<dbReference type="SUPFAM" id="SSF55666">
    <property type="entry name" value="Ribonuclease PH domain 2-like"/>
    <property type="match status" value="2"/>
</dbReference>
<dbReference type="Proteomes" id="UP000317369">
    <property type="component" value="Chromosome"/>
</dbReference>
<comment type="similarity">
    <text evidence="1 6">Belongs to the polyribonucleotide nucleotidyltransferase family.</text>
</comment>
<dbReference type="NCBIfam" id="NF008805">
    <property type="entry name" value="PRK11824.1"/>
    <property type="match status" value="1"/>
</dbReference>
<keyword evidence="10" id="KW-1185">Reference proteome</keyword>
<dbReference type="SUPFAM" id="SSF50249">
    <property type="entry name" value="Nucleic acid-binding proteins"/>
    <property type="match status" value="1"/>
</dbReference>
<dbReference type="FunFam" id="3.30.230.70:FF:000001">
    <property type="entry name" value="Polyribonucleotide nucleotidyltransferase"/>
    <property type="match status" value="1"/>
</dbReference>
<sequence>MALHRVEMEIGGRTLSIETGKIAKQADGSVLVQYGETIVLGTAVHADPREGIDFFPLTVDYREKLSAAGKFPGGFRKREGAPNQKEILTMRNIDRPIRPLFPKGYHDEVQIQCWVLAYDGQNEPDVLAGIAASAALSISSVPFQGPVGNVRVGRVEDELVIMPTVAQDEYSDLDMLLCGHKDGLNMIEVGSYEIPEDEMLTAIEFGYGYVKQVVEMIDELVAKCGKEKIIPEPSISEEVKEIVAKFGDGLRAAKTTEGDKADRSAAVKEATKNFLAESFPEPADDAGVGVYNKWKSDFKMAKNAIHDLEEDITRVIIRSGSRTDGRTFDELRNIDCETGLLPRVHGSGLFTRGETQALVTAVLGTTKAEQIIDGLGEEYSEKFYLHYNFPPFSVGEAKRIMGPGRREIGHGMLAQKALMPVMPEPEDFPYTVRLVSDIMESNGSSSMASACGGCLALLNAGVPLSAAIGGISIGLIQADEEGQEDIYLTDIQGEEDHFGDMDFKVTGTREGITAIQLDLKIRGLNMDQIAKTFELAKKNRIQIIEKIEEAQPEVGELSEHAPRLLTTKIHPDKIGKLIGPGGKTIRALEADTGATIEIEEDGTVIVSSVGGEKAEKALEEIEKLCEEVKVGALYNGKVSSVRDFGAFIEVIPGQDGLCHISELSNGFVDNVEDVVKVGDEVRVKVINIDEQGRVKLSRKAVLDEEGVQEEVVSSGKSRDGGGDRRGGGGGRGGDRRGGGGGRGGDRGGNRGGGRRD</sequence>
<feature type="binding site" evidence="6">
    <location>
        <position position="496"/>
    </location>
    <ligand>
        <name>Mg(2+)</name>
        <dbReference type="ChEBI" id="CHEBI:18420"/>
    </ligand>
</feature>
<keyword evidence="3 6" id="KW-0548">Nucleotidyltransferase</keyword>
<evidence type="ECO:0000256" key="1">
    <source>
        <dbReference type="ARBA" id="ARBA00007404"/>
    </source>
</evidence>
<keyword evidence="2 6" id="KW-0808">Transferase</keyword>
<dbReference type="KEGG" id="pcor:KS4_05480"/>
<organism evidence="9 10">
    <name type="scientific">Poriferisphaera corsica</name>
    <dbReference type="NCBI Taxonomy" id="2528020"/>
    <lineage>
        <taxon>Bacteria</taxon>
        <taxon>Pseudomonadati</taxon>
        <taxon>Planctomycetota</taxon>
        <taxon>Phycisphaerae</taxon>
        <taxon>Phycisphaerales</taxon>
        <taxon>Phycisphaeraceae</taxon>
        <taxon>Poriferisphaera</taxon>
    </lineage>
</organism>
<dbReference type="SUPFAM" id="SSF46915">
    <property type="entry name" value="Polynucleotide phosphorylase/guanosine pentaphosphate synthase (PNPase/GPSI), domain 3"/>
    <property type="match status" value="1"/>
</dbReference>
<dbReference type="Gene3D" id="2.40.50.140">
    <property type="entry name" value="Nucleic acid-binding proteins"/>
    <property type="match status" value="1"/>
</dbReference>
<dbReference type="InterPro" id="IPR027408">
    <property type="entry name" value="PNPase/RNase_PH_dom_sf"/>
</dbReference>
<proteinExistence type="inferred from homology"/>
<dbReference type="EMBL" id="CP036425">
    <property type="protein sequence ID" value="QDU32516.1"/>
    <property type="molecule type" value="Genomic_DNA"/>
</dbReference>
<dbReference type="GO" id="GO:0006396">
    <property type="term" value="P:RNA processing"/>
    <property type="evidence" value="ECO:0007669"/>
    <property type="project" value="InterPro"/>
</dbReference>
<evidence type="ECO:0000313" key="10">
    <source>
        <dbReference type="Proteomes" id="UP000317369"/>
    </source>
</evidence>
<dbReference type="Gene3D" id="3.30.230.70">
    <property type="entry name" value="GHMP Kinase, N-terminal domain"/>
    <property type="match status" value="2"/>
</dbReference>
<feature type="region of interest" description="Disordered" evidence="7">
    <location>
        <begin position="707"/>
        <end position="756"/>
    </location>
</feature>
<dbReference type="InterPro" id="IPR015847">
    <property type="entry name" value="ExoRNase_PH_dom2"/>
</dbReference>
<dbReference type="GO" id="GO:0003723">
    <property type="term" value="F:RNA binding"/>
    <property type="evidence" value="ECO:0007669"/>
    <property type="project" value="UniProtKB-UniRule"/>
</dbReference>
<dbReference type="GO" id="GO:0000175">
    <property type="term" value="F:3'-5'-RNA exonuclease activity"/>
    <property type="evidence" value="ECO:0007669"/>
    <property type="project" value="TreeGrafter"/>
</dbReference>
<dbReference type="InterPro" id="IPR004088">
    <property type="entry name" value="KH_dom_type_1"/>
</dbReference>
<evidence type="ECO:0000256" key="3">
    <source>
        <dbReference type="ARBA" id="ARBA00022695"/>
    </source>
</evidence>
<dbReference type="HAMAP" id="MF_01595">
    <property type="entry name" value="PNPase"/>
    <property type="match status" value="1"/>
</dbReference>
<dbReference type="SUPFAM" id="SSF54791">
    <property type="entry name" value="Eukaryotic type KH-domain (KH-domain type I)"/>
    <property type="match status" value="1"/>
</dbReference>
<dbReference type="Pfam" id="PF01138">
    <property type="entry name" value="RNase_PH"/>
    <property type="match status" value="2"/>
</dbReference>
<dbReference type="CDD" id="cd04472">
    <property type="entry name" value="S1_PNPase"/>
    <property type="match status" value="1"/>
</dbReference>
<dbReference type="PROSITE" id="PS50084">
    <property type="entry name" value="KH_TYPE_1"/>
    <property type="match status" value="1"/>
</dbReference>
<comment type="subcellular location">
    <subcellularLocation>
        <location evidence="6">Cytoplasm</location>
    </subcellularLocation>
</comment>
<dbReference type="GO" id="GO:0004654">
    <property type="term" value="F:polyribonucleotide nucleotidyltransferase activity"/>
    <property type="evidence" value="ECO:0007669"/>
    <property type="project" value="UniProtKB-UniRule"/>
</dbReference>
<dbReference type="InterPro" id="IPR012162">
    <property type="entry name" value="PNPase"/>
</dbReference>
<evidence type="ECO:0000256" key="4">
    <source>
        <dbReference type="ARBA" id="ARBA00022842"/>
    </source>
</evidence>
<evidence type="ECO:0000256" key="2">
    <source>
        <dbReference type="ARBA" id="ARBA00022679"/>
    </source>
</evidence>
<dbReference type="CDD" id="cd02393">
    <property type="entry name" value="KH-I_PNPase"/>
    <property type="match status" value="1"/>
</dbReference>
<name>A0A517YQL0_9BACT</name>
<dbReference type="InterPro" id="IPR020568">
    <property type="entry name" value="Ribosomal_Su5_D2-typ_SF"/>
</dbReference>
<keyword evidence="4 6" id="KW-0460">Magnesium</keyword>
<dbReference type="PANTHER" id="PTHR11252">
    <property type="entry name" value="POLYRIBONUCLEOTIDE NUCLEOTIDYLTRANSFERASE"/>
    <property type="match status" value="1"/>
</dbReference>
<feature type="compositionally biased region" description="Basic and acidic residues" evidence="7">
    <location>
        <begin position="716"/>
        <end position="756"/>
    </location>
</feature>
<dbReference type="InterPro" id="IPR004087">
    <property type="entry name" value="KH_dom"/>
</dbReference>
<dbReference type="SUPFAM" id="SSF54211">
    <property type="entry name" value="Ribosomal protein S5 domain 2-like"/>
    <property type="match status" value="2"/>
</dbReference>
<dbReference type="CDD" id="cd11363">
    <property type="entry name" value="RNase_PH_PNPase_1"/>
    <property type="match status" value="1"/>
</dbReference>
<dbReference type="GO" id="GO:0000287">
    <property type="term" value="F:magnesium ion binding"/>
    <property type="evidence" value="ECO:0007669"/>
    <property type="project" value="UniProtKB-UniRule"/>
</dbReference>
<keyword evidence="6" id="KW-0479">Metal-binding</keyword>
<comment type="catalytic activity">
    <reaction evidence="6">
        <text>RNA(n+1) + phosphate = RNA(n) + a ribonucleoside 5'-diphosphate</text>
        <dbReference type="Rhea" id="RHEA:22096"/>
        <dbReference type="Rhea" id="RHEA-COMP:14527"/>
        <dbReference type="Rhea" id="RHEA-COMP:17342"/>
        <dbReference type="ChEBI" id="CHEBI:43474"/>
        <dbReference type="ChEBI" id="CHEBI:57930"/>
        <dbReference type="ChEBI" id="CHEBI:140395"/>
        <dbReference type="EC" id="2.7.7.8"/>
    </reaction>
</comment>
<dbReference type="InterPro" id="IPR012340">
    <property type="entry name" value="NA-bd_OB-fold"/>
</dbReference>
<dbReference type="PROSITE" id="PS50126">
    <property type="entry name" value="S1"/>
    <property type="match status" value="1"/>
</dbReference>
<keyword evidence="5 6" id="KW-0694">RNA-binding</keyword>
<dbReference type="FunFam" id="3.30.1370.10:FF:000001">
    <property type="entry name" value="Polyribonucleotide nucleotidyltransferase"/>
    <property type="match status" value="1"/>
</dbReference>
<dbReference type="FunFam" id="2.40.50.140:FF:000189">
    <property type="entry name" value="Polyribonucleotide nucleotidyltransferase, putative"/>
    <property type="match status" value="1"/>
</dbReference>
<keyword evidence="6" id="KW-0963">Cytoplasm</keyword>
<dbReference type="GO" id="GO:0005829">
    <property type="term" value="C:cytosol"/>
    <property type="evidence" value="ECO:0007669"/>
    <property type="project" value="TreeGrafter"/>
</dbReference>
<dbReference type="CDD" id="cd11364">
    <property type="entry name" value="RNase_PH_PNPase_2"/>
    <property type="match status" value="1"/>
</dbReference>
<accession>A0A517YQL0</accession>
<dbReference type="InterPro" id="IPR036456">
    <property type="entry name" value="PNPase_PH_RNA-bd_sf"/>
</dbReference>
<dbReference type="Pfam" id="PF00575">
    <property type="entry name" value="S1"/>
    <property type="match status" value="1"/>
</dbReference>
<gene>
    <name evidence="6 9" type="primary">pnp</name>
    <name evidence="9" type="ORF">KS4_05480</name>
</gene>
<dbReference type="SMART" id="SM00322">
    <property type="entry name" value="KH"/>
    <property type="match status" value="1"/>
</dbReference>
<dbReference type="InterPro" id="IPR036612">
    <property type="entry name" value="KH_dom_type_1_sf"/>
</dbReference>
<dbReference type="InterPro" id="IPR001247">
    <property type="entry name" value="ExoRNase_PH_dom1"/>
</dbReference>